<sequence>MFQVQGHVKRTKMQFEKLKLDTLQKVDLLAASRCNMFSHVLATYQGALLAFWEKTSSTMTNVAESFRGYQHYDFVVVKELQEPSRRLAQEMGNGEDKGSREDNDRMLLAESEYRDEEGKRRRKKASPGVDAPSLEPLKPAPKPAPVDKPFRKEKKDMSAWFNLFADLDPLANPDAIGKKPTEEDRNC</sequence>
<dbReference type="OrthoDB" id="2126778at2759"/>
<dbReference type="PROSITE" id="PS50870">
    <property type="entry name" value="AH"/>
    <property type="match status" value="1"/>
</dbReference>
<dbReference type="STRING" id="6945.B7QB02"/>
<evidence type="ECO:0000313" key="5">
    <source>
        <dbReference type="Proteomes" id="UP000001555"/>
    </source>
</evidence>
<name>B7QB02_IXOSC</name>
<dbReference type="InterPro" id="IPR024114">
    <property type="entry name" value="Islet_autoAg_Ica1/Ica1-like"/>
</dbReference>
<feature type="compositionally biased region" description="Basic and acidic residues" evidence="1">
    <location>
        <begin position="89"/>
        <end position="107"/>
    </location>
</feature>
<dbReference type="InterPro" id="IPR027267">
    <property type="entry name" value="AH/BAR_dom_sf"/>
</dbReference>
<evidence type="ECO:0000313" key="3">
    <source>
        <dbReference type="EMBL" id="EEC16024.1"/>
    </source>
</evidence>
<dbReference type="SMART" id="SM01237">
    <property type="entry name" value="ICA69"/>
    <property type="match status" value="1"/>
</dbReference>
<dbReference type="EMBL" id="DS898184">
    <property type="protein sequence ID" value="EEC16024.1"/>
    <property type="molecule type" value="Genomic_DNA"/>
</dbReference>
<dbReference type="PANTHER" id="PTHR10164:SF4">
    <property type="entry name" value="GH23156P"/>
    <property type="match status" value="1"/>
</dbReference>
<dbReference type="EMBL" id="ABJB010323179">
    <property type="status" value="NOT_ANNOTATED_CDS"/>
    <property type="molecule type" value="Genomic_DNA"/>
</dbReference>
<dbReference type="AlphaFoldDB" id="B7QB02"/>
<dbReference type="HOGENOM" id="CLU_1449242_0_0_1"/>
<dbReference type="EMBL" id="ABJB010537544">
    <property type="status" value="NOT_ANNOTATED_CDS"/>
    <property type="molecule type" value="Genomic_DNA"/>
</dbReference>
<feature type="domain" description="AH" evidence="2">
    <location>
        <begin position="1"/>
        <end position="64"/>
    </location>
</feature>
<evidence type="ECO:0000313" key="4">
    <source>
        <dbReference type="EnsemblMetazoa" id="ISCW011916-PA"/>
    </source>
</evidence>
<dbReference type="EMBL" id="ABJB010703875">
    <property type="status" value="NOT_ANNOTATED_CDS"/>
    <property type="molecule type" value="Genomic_DNA"/>
</dbReference>
<evidence type="ECO:0000256" key="1">
    <source>
        <dbReference type="SAM" id="MobiDB-lite"/>
    </source>
</evidence>
<dbReference type="EMBL" id="ABJB010700479">
    <property type="status" value="NOT_ANNOTATED_CDS"/>
    <property type="molecule type" value="Genomic_DNA"/>
</dbReference>
<dbReference type="GO" id="GO:0005737">
    <property type="term" value="C:cytoplasm"/>
    <property type="evidence" value="ECO:0007669"/>
    <property type="project" value="UniProtKB-ARBA"/>
</dbReference>
<dbReference type="VEuPathDB" id="VectorBase:ISCI011916"/>
<dbReference type="EMBL" id="ABJB010333351">
    <property type="status" value="NOT_ANNOTATED_CDS"/>
    <property type="molecule type" value="Genomic_DNA"/>
</dbReference>
<reference evidence="4" key="2">
    <citation type="submission" date="2020-05" db="UniProtKB">
        <authorList>
            <consortium name="EnsemblMetazoa"/>
        </authorList>
    </citation>
    <scope>IDENTIFICATION</scope>
    <source>
        <strain evidence="4">wikel</strain>
    </source>
</reference>
<evidence type="ECO:0000259" key="2">
    <source>
        <dbReference type="PROSITE" id="PS50870"/>
    </source>
</evidence>
<dbReference type="Proteomes" id="UP000001555">
    <property type="component" value="Unassembled WGS sequence"/>
</dbReference>
<dbReference type="PANTHER" id="PTHR10164">
    <property type="entry name" value="ISLET CELL AUTOANTIGEN 1"/>
    <property type="match status" value="1"/>
</dbReference>
<dbReference type="EMBL" id="ABJB010057824">
    <property type="status" value="NOT_ANNOTATED_CDS"/>
    <property type="molecule type" value="Genomic_DNA"/>
</dbReference>
<dbReference type="Pfam" id="PF04629">
    <property type="entry name" value="ICA69"/>
    <property type="match status" value="1"/>
</dbReference>
<dbReference type="GO" id="GO:0019904">
    <property type="term" value="F:protein domain specific binding"/>
    <property type="evidence" value="ECO:0007669"/>
    <property type="project" value="InterPro"/>
</dbReference>
<dbReference type="GO" id="GO:0012505">
    <property type="term" value="C:endomembrane system"/>
    <property type="evidence" value="ECO:0007669"/>
    <property type="project" value="UniProtKB-ARBA"/>
</dbReference>
<dbReference type="EMBL" id="ABJB010422068">
    <property type="status" value="NOT_ANNOTATED_CDS"/>
    <property type="molecule type" value="Genomic_DNA"/>
</dbReference>
<dbReference type="FunCoup" id="B7QB02">
    <property type="interactions" value="212"/>
</dbReference>
<protein>
    <submittedName>
        <fullName evidence="3 4">Islet cell autoantigen, putative</fullName>
    </submittedName>
</protein>
<dbReference type="VEuPathDB" id="VectorBase:ISCP_029590"/>
<proteinExistence type="predicted"/>
<dbReference type="Gene3D" id="1.20.1270.60">
    <property type="entry name" value="Arfaptin homology (AH) domain/BAR domain"/>
    <property type="match status" value="1"/>
</dbReference>
<dbReference type="InParanoid" id="B7QB02"/>
<dbReference type="Pfam" id="PF06456">
    <property type="entry name" value="Arfaptin"/>
    <property type="match status" value="1"/>
</dbReference>
<dbReference type="PaxDb" id="6945-B7QB02"/>
<accession>B7QB02</accession>
<reference evidence="3 5" key="1">
    <citation type="submission" date="2008-03" db="EMBL/GenBank/DDBJ databases">
        <title>Annotation of Ixodes scapularis.</title>
        <authorList>
            <consortium name="Ixodes scapularis Genome Project Consortium"/>
            <person name="Caler E."/>
            <person name="Hannick L.I."/>
            <person name="Bidwell S."/>
            <person name="Joardar V."/>
            <person name="Thiagarajan M."/>
            <person name="Amedeo P."/>
            <person name="Galinsky K.J."/>
            <person name="Schobel S."/>
            <person name="Inman J."/>
            <person name="Hostetler J."/>
            <person name="Miller J."/>
            <person name="Hammond M."/>
            <person name="Megy K."/>
            <person name="Lawson D."/>
            <person name="Kodira C."/>
            <person name="Sutton G."/>
            <person name="Meyer J."/>
            <person name="Hill C.A."/>
            <person name="Birren B."/>
            <person name="Nene V."/>
            <person name="Collins F."/>
            <person name="Alarcon-Chaidez F."/>
            <person name="Wikel S."/>
            <person name="Strausberg R."/>
        </authorList>
    </citation>
    <scope>NUCLEOTIDE SEQUENCE [LARGE SCALE GENOMIC DNA]</scope>
    <source>
        <strain evidence="5">Wikel</strain>
        <strain evidence="3">Wikel colony</strain>
    </source>
</reference>
<keyword evidence="5" id="KW-1185">Reference proteome</keyword>
<dbReference type="VEuPathDB" id="VectorBase:ISCW011916"/>
<dbReference type="InterPro" id="IPR010504">
    <property type="entry name" value="AH_dom"/>
</dbReference>
<organism>
    <name type="scientific">Ixodes scapularis</name>
    <name type="common">Black-legged tick</name>
    <name type="synonym">Deer tick</name>
    <dbReference type="NCBI Taxonomy" id="6945"/>
    <lineage>
        <taxon>Eukaryota</taxon>
        <taxon>Metazoa</taxon>
        <taxon>Ecdysozoa</taxon>
        <taxon>Arthropoda</taxon>
        <taxon>Chelicerata</taxon>
        <taxon>Arachnida</taxon>
        <taxon>Acari</taxon>
        <taxon>Parasitiformes</taxon>
        <taxon>Ixodida</taxon>
        <taxon>Ixodoidea</taxon>
        <taxon>Ixodidae</taxon>
        <taxon>Ixodinae</taxon>
        <taxon>Ixodes</taxon>
    </lineage>
</organism>
<dbReference type="EnsemblMetazoa" id="ISCW011916-RA">
    <property type="protein sequence ID" value="ISCW011916-PA"/>
    <property type="gene ID" value="ISCW011916"/>
</dbReference>
<feature type="region of interest" description="Disordered" evidence="1">
    <location>
        <begin position="89"/>
        <end position="152"/>
    </location>
</feature>
<dbReference type="InterPro" id="IPR006723">
    <property type="entry name" value="Islet_autoAg_Ica1_C"/>
</dbReference>
<dbReference type="SUPFAM" id="SSF103657">
    <property type="entry name" value="BAR/IMD domain-like"/>
    <property type="match status" value="1"/>
</dbReference>
<gene>
    <name evidence="3" type="ORF">IscW_ISCW011916</name>
</gene>
<dbReference type="EMBL" id="ABJB010330373">
    <property type="status" value="NOT_ANNOTATED_CDS"/>
    <property type="molecule type" value="Genomic_DNA"/>
</dbReference>